<dbReference type="EMBL" id="FN653015">
    <property type="protein sequence ID" value="CBY20828.1"/>
    <property type="molecule type" value="Genomic_DNA"/>
</dbReference>
<dbReference type="OrthoDB" id="272077at2759"/>
<dbReference type="AlphaFoldDB" id="E4WQ35"/>
<evidence type="ECO:0000313" key="2">
    <source>
        <dbReference type="EMBL" id="CBY35321.1"/>
    </source>
</evidence>
<dbReference type="InterPro" id="IPR011990">
    <property type="entry name" value="TPR-like_helical_dom_sf"/>
</dbReference>
<evidence type="ECO:0000313" key="3">
    <source>
        <dbReference type="Proteomes" id="UP000001307"/>
    </source>
</evidence>
<dbReference type="EMBL" id="FN654614">
    <property type="protein sequence ID" value="CBY35321.1"/>
    <property type="molecule type" value="Genomic_DNA"/>
</dbReference>
<dbReference type="PANTHER" id="PTHR13891">
    <property type="entry name" value="CYTOCHROME C OXIDASE ASSEMBLY FACTOR 7"/>
    <property type="match status" value="1"/>
</dbReference>
<proteinExistence type="predicted"/>
<evidence type="ECO:0000313" key="1">
    <source>
        <dbReference type="EMBL" id="CBY20828.1"/>
    </source>
</evidence>
<dbReference type="InParanoid" id="E4WQ35"/>
<name>E4WQ35_OIKDI</name>
<sequence>MSSENEEAPVGGRWKEYTQESWTRTSIVGGTGGTGFVQDERMNDPSVDWMNSKDSRQEFFNNLEQQYTYFCYGEKDYEACQKRADFLITFRQRYQDGKDEYKSCCDKYGSPGCCFNLSKMIIHDEGLKKNDLKDLDVSEYWSLFEKSCFAGEYPRSKQQHDFKSEACLAISDAINQKLRRTIASGATGRLLREFPARYLEKSFTTKLVQNIKENCERACSHQFQSCNFLGAAMLNKRVGEAFGIPFNPKEGISLMDRACTGSGPGLGQKISCDNLAKIYKRGAEALGIRKDIGKTLDYERKAFLMTSPGMEEVAMKNMPKAGQLIS</sequence>
<dbReference type="InterPro" id="IPR040239">
    <property type="entry name" value="HcpB-like"/>
</dbReference>
<reference evidence="1" key="1">
    <citation type="journal article" date="2010" name="Science">
        <title>Plasticity of animal genome architecture unmasked by rapid evolution of a pelagic tunicate.</title>
        <authorList>
            <person name="Denoeud F."/>
            <person name="Henriet S."/>
            <person name="Mungpakdee S."/>
            <person name="Aury J.M."/>
            <person name="Da Silva C."/>
            <person name="Brinkmann H."/>
            <person name="Mikhaleva J."/>
            <person name="Olsen L.C."/>
            <person name="Jubin C."/>
            <person name="Canestro C."/>
            <person name="Bouquet J.M."/>
            <person name="Danks G."/>
            <person name="Poulain J."/>
            <person name="Campsteijn C."/>
            <person name="Adamski M."/>
            <person name="Cross I."/>
            <person name="Yadetie F."/>
            <person name="Muffato M."/>
            <person name="Louis A."/>
            <person name="Butcher S."/>
            <person name="Tsagkogeorga G."/>
            <person name="Konrad A."/>
            <person name="Singh S."/>
            <person name="Jensen M.F."/>
            <person name="Cong E.H."/>
            <person name="Eikeseth-Otteraa H."/>
            <person name="Noel B."/>
            <person name="Anthouard V."/>
            <person name="Porcel B.M."/>
            <person name="Kachouri-Lafond R."/>
            <person name="Nishino A."/>
            <person name="Ugolini M."/>
            <person name="Chourrout P."/>
            <person name="Nishida H."/>
            <person name="Aasland R."/>
            <person name="Huzurbazar S."/>
            <person name="Westhof E."/>
            <person name="Delsuc F."/>
            <person name="Lehrach H."/>
            <person name="Reinhardt R."/>
            <person name="Weissenbach J."/>
            <person name="Roy S.W."/>
            <person name="Artiguenave F."/>
            <person name="Postlethwait J.H."/>
            <person name="Manak J.R."/>
            <person name="Thompson E.M."/>
            <person name="Jaillon O."/>
            <person name="Du Pasquier L."/>
            <person name="Boudinot P."/>
            <person name="Liberles D.A."/>
            <person name="Volff J.N."/>
            <person name="Philippe H."/>
            <person name="Lenhard B."/>
            <person name="Roest Crollius H."/>
            <person name="Wincker P."/>
            <person name="Chourrout D."/>
        </authorList>
    </citation>
    <scope>NUCLEOTIDE SEQUENCE [LARGE SCALE GENOMIC DNA]</scope>
</reference>
<dbReference type="Gene3D" id="1.25.40.10">
    <property type="entry name" value="Tetratricopeptide repeat domain"/>
    <property type="match status" value="1"/>
</dbReference>
<dbReference type="Proteomes" id="UP000001307">
    <property type="component" value="Unassembled WGS sequence"/>
</dbReference>
<gene>
    <name evidence="1" type="ORF">GSOID_T00000834001</name>
    <name evidence="2" type="ORF">GSOID_T00027130001</name>
</gene>
<accession>E4WQ35</accession>
<dbReference type="Proteomes" id="UP000011014">
    <property type="component" value="Unassembled WGS sequence"/>
</dbReference>
<keyword evidence="3" id="KW-1185">Reference proteome</keyword>
<dbReference type="PANTHER" id="PTHR13891:SF1">
    <property type="entry name" value="CYTOCHROME C OXIDASE ASSEMBLY FACTOR 7"/>
    <property type="match status" value="1"/>
</dbReference>
<organism evidence="1">
    <name type="scientific">Oikopleura dioica</name>
    <name type="common">Tunicate</name>
    <dbReference type="NCBI Taxonomy" id="34765"/>
    <lineage>
        <taxon>Eukaryota</taxon>
        <taxon>Metazoa</taxon>
        <taxon>Chordata</taxon>
        <taxon>Tunicata</taxon>
        <taxon>Appendicularia</taxon>
        <taxon>Copelata</taxon>
        <taxon>Oikopleuridae</taxon>
        <taxon>Oikopleura</taxon>
    </lineage>
</organism>
<protein>
    <submittedName>
        <fullName evidence="1">Uncharacterized protein</fullName>
    </submittedName>
</protein>